<dbReference type="SUPFAM" id="SSF51569">
    <property type="entry name" value="Aldolase"/>
    <property type="match status" value="1"/>
</dbReference>
<feature type="active site" description="Proton donor/acceptor" evidence="12 14">
    <location>
        <position position="141"/>
    </location>
</feature>
<evidence type="ECO:0000256" key="7">
    <source>
        <dbReference type="ARBA" id="ARBA00022915"/>
    </source>
</evidence>
<dbReference type="InterPro" id="IPR020624">
    <property type="entry name" value="Schiff_base-form_aldolases_CS"/>
</dbReference>
<keyword evidence="5 12" id="KW-0963">Cytoplasm</keyword>
<dbReference type="PRINTS" id="PR00146">
    <property type="entry name" value="DHPICSNTHASE"/>
</dbReference>
<feature type="active site" description="Schiff-base intermediate with substrate" evidence="12 14">
    <location>
        <position position="169"/>
    </location>
</feature>
<evidence type="ECO:0000313" key="16">
    <source>
        <dbReference type="EMBL" id="SDL39335.1"/>
    </source>
</evidence>
<sequence>MTEQLEPVFGRVLTAMVTPFTDDDQLALDDAVTLARHLVDDLGNDGLVVNGTTGESPTTSDDEKRALLEAVVGAVGDRASVVAGVGTFSTRHTLELAEQAAGAGADGILVVTPYYSRPPEAELERHFTTVADATDLPVMLYDIPHRAGIPIPEAMLIRLSEHPNIRAVKDAKGAIASSATVMAQSTLQYYAGDDAMLLPLLAVGGVGVVGTSTHFTAPLARQIVDAFLGGDVGQATSLNKYAIPAFTGVFATQGCMMVKAALNARGLRVGGCRAPMGDVPGPMLQRYLDTLAVYEEFRD</sequence>
<evidence type="ECO:0000256" key="14">
    <source>
        <dbReference type="PIRSR" id="PIRSR001365-1"/>
    </source>
</evidence>
<dbReference type="AlphaFoldDB" id="A0A1G9JQ57"/>
<evidence type="ECO:0000256" key="5">
    <source>
        <dbReference type="ARBA" id="ARBA00022490"/>
    </source>
</evidence>
<keyword evidence="7 12" id="KW-0220">Diaminopimelate biosynthesis</keyword>
<evidence type="ECO:0000256" key="4">
    <source>
        <dbReference type="ARBA" id="ARBA00012086"/>
    </source>
</evidence>
<name>A0A1G9JQ57_9ACTN</name>
<dbReference type="GO" id="GO:0009089">
    <property type="term" value="P:lysine biosynthetic process via diaminopimelate"/>
    <property type="evidence" value="ECO:0007669"/>
    <property type="project" value="UniProtKB-UniRule"/>
</dbReference>
<dbReference type="NCBIfam" id="TIGR00674">
    <property type="entry name" value="dapA"/>
    <property type="match status" value="1"/>
</dbReference>
<dbReference type="STRING" id="686624.SAMN04488242_1383"/>
<evidence type="ECO:0000256" key="15">
    <source>
        <dbReference type="PIRSR" id="PIRSR001365-2"/>
    </source>
</evidence>
<dbReference type="Proteomes" id="UP000199475">
    <property type="component" value="Unassembled WGS sequence"/>
</dbReference>
<dbReference type="UniPathway" id="UPA00034">
    <property type="reaction ID" value="UER00017"/>
</dbReference>
<comment type="function">
    <text evidence="1 12">Catalyzes the condensation of (S)-aspartate-beta-semialdehyde [(S)-ASA] and pyruvate to 4-hydroxy-tetrahydrodipicolinate (HTPA).</text>
</comment>
<dbReference type="PROSITE" id="PS00666">
    <property type="entry name" value="DHDPS_2"/>
    <property type="match status" value="1"/>
</dbReference>
<dbReference type="SMART" id="SM01130">
    <property type="entry name" value="DHDPS"/>
    <property type="match status" value="1"/>
</dbReference>
<evidence type="ECO:0000256" key="3">
    <source>
        <dbReference type="ARBA" id="ARBA00007592"/>
    </source>
</evidence>
<dbReference type="PIRSF" id="PIRSF001365">
    <property type="entry name" value="DHDPS"/>
    <property type="match status" value="1"/>
</dbReference>
<evidence type="ECO:0000256" key="1">
    <source>
        <dbReference type="ARBA" id="ARBA00003294"/>
    </source>
</evidence>
<gene>
    <name evidence="12" type="primary">dapA</name>
    <name evidence="16" type="ORF">SAMN04488242_1383</name>
</gene>
<evidence type="ECO:0000256" key="9">
    <source>
        <dbReference type="ARBA" id="ARBA00023239"/>
    </source>
</evidence>
<dbReference type="PANTHER" id="PTHR12128:SF66">
    <property type="entry name" value="4-HYDROXY-2-OXOGLUTARATE ALDOLASE, MITOCHONDRIAL"/>
    <property type="match status" value="1"/>
</dbReference>
<evidence type="ECO:0000313" key="17">
    <source>
        <dbReference type="Proteomes" id="UP000199475"/>
    </source>
</evidence>
<keyword evidence="10 12" id="KW-0704">Schiff base</keyword>
<evidence type="ECO:0000256" key="13">
    <source>
        <dbReference type="PIRNR" id="PIRNR001365"/>
    </source>
</evidence>
<dbReference type="EC" id="4.3.3.7" evidence="4 12"/>
<dbReference type="HAMAP" id="MF_00418">
    <property type="entry name" value="DapA"/>
    <property type="match status" value="1"/>
</dbReference>
<keyword evidence="17" id="KW-1185">Reference proteome</keyword>
<feature type="site" description="Part of a proton relay during catalysis" evidence="12">
    <location>
        <position position="52"/>
    </location>
</feature>
<dbReference type="OrthoDB" id="9782828at2"/>
<dbReference type="RefSeq" id="WP_093250283.1">
    <property type="nucleotide sequence ID" value="NZ_FNGP01000002.1"/>
</dbReference>
<dbReference type="CDD" id="cd00950">
    <property type="entry name" value="DHDPS"/>
    <property type="match status" value="1"/>
</dbReference>
<evidence type="ECO:0000256" key="8">
    <source>
        <dbReference type="ARBA" id="ARBA00023154"/>
    </source>
</evidence>
<dbReference type="EMBL" id="FNGP01000002">
    <property type="protein sequence ID" value="SDL39335.1"/>
    <property type="molecule type" value="Genomic_DNA"/>
</dbReference>
<evidence type="ECO:0000256" key="2">
    <source>
        <dbReference type="ARBA" id="ARBA00005120"/>
    </source>
</evidence>
<dbReference type="InterPro" id="IPR002220">
    <property type="entry name" value="DapA-like"/>
</dbReference>
<dbReference type="InterPro" id="IPR013785">
    <property type="entry name" value="Aldolase_TIM"/>
</dbReference>
<evidence type="ECO:0000256" key="6">
    <source>
        <dbReference type="ARBA" id="ARBA00022605"/>
    </source>
</evidence>
<dbReference type="PANTHER" id="PTHR12128">
    <property type="entry name" value="DIHYDRODIPICOLINATE SYNTHASE"/>
    <property type="match status" value="1"/>
</dbReference>
<comment type="catalytic activity">
    <reaction evidence="11 12">
        <text>L-aspartate 4-semialdehyde + pyruvate = (2S,4S)-4-hydroxy-2,3,4,5-tetrahydrodipicolinate + H2O + H(+)</text>
        <dbReference type="Rhea" id="RHEA:34171"/>
        <dbReference type="ChEBI" id="CHEBI:15361"/>
        <dbReference type="ChEBI" id="CHEBI:15377"/>
        <dbReference type="ChEBI" id="CHEBI:15378"/>
        <dbReference type="ChEBI" id="CHEBI:67139"/>
        <dbReference type="ChEBI" id="CHEBI:537519"/>
        <dbReference type="EC" id="4.3.3.7"/>
    </reaction>
</comment>
<comment type="subunit">
    <text evidence="12">Homotetramer; dimer of dimers.</text>
</comment>
<dbReference type="GO" id="GO:0008840">
    <property type="term" value="F:4-hydroxy-tetrahydrodipicolinate synthase activity"/>
    <property type="evidence" value="ECO:0007669"/>
    <property type="project" value="UniProtKB-UniRule"/>
</dbReference>
<feature type="binding site" evidence="12 15">
    <location>
        <position position="53"/>
    </location>
    <ligand>
        <name>pyruvate</name>
        <dbReference type="ChEBI" id="CHEBI:15361"/>
    </ligand>
</feature>
<dbReference type="InterPro" id="IPR020625">
    <property type="entry name" value="Schiff_base-form_aldolases_AS"/>
</dbReference>
<comment type="subcellular location">
    <subcellularLocation>
        <location evidence="12">Cytoplasm</location>
    </subcellularLocation>
</comment>
<feature type="site" description="Part of a proton relay during catalysis" evidence="12">
    <location>
        <position position="115"/>
    </location>
</feature>
<keyword evidence="6 12" id="KW-0028">Amino-acid biosynthesis</keyword>
<organism evidence="16 17">
    <name type="scientific">Tessaracoccus oleiagri</name>
    <dbReference type="NCBI Taxonomy" id="686624"/>
    <lineage>
        <taxon>Bacteria</taxon>
        <taxon>Bacillati</taxon>
        <taxon>Actinomycetota</taxon>
        <taxon>Actinomycetes</taxon>
        <taxon>Propionibacteriales</taxon>
        <taxon>Propionibacteriaceae</taxon>
        <taxon>Tessaracoccus</taxon>
    </lineage>
</organism>
<keyword evidence="8 12" id="KW-0457">Lysine biosynthesis</keyword>
<reference evidence="16 17" key="1">
    <citation type="submission" date="2016-10" db="EMBL/GenBank/DDBJ databases">
        <authorList>
            <person name="de Groot N.N."/>
        </authorList>
    </citation>
    <scope>NUCLEOTIDE SEQUENCE [LARGE SCALE GENOMIC DNA]</scope>
    <source>
        <strain evidence="16 17">CGMCC 1.9159</strain>
    </source>
</reference>
<comment type="similarity">
    <text evidence="3 12 13">Belongs to the DapA family.</text>
</comment>
<evidence type="ECO:0000256" key="11">
    <source>
        <dbReference type="ARBA" id="ARBA00047836"/>
    </source>
</evidence>
<evidence type="ECO:0000256" key="10">
    <source>
        <dbReference type="ARBA" id="ARBA00023270"/>
    </source>
</evidence>
<keyword evidence="9 12" id="KW-0456">Lyase</keyword>
<feature type="binding site" evidence="12 15">
    <location>
        <position position="209"/>
    </location>
    <ligand>
        <name>pyruvate</name>
        <dbReference type="ChEBI" id="CHEBI:15361"/>
    </ligand>
</feature>
<dbReference type="Pfam" id="PF00701">
    <property type="entry name" value="DHDPS"/>
    <property type="match status" value="1"/>
</dbReference>
<dbReference type="InterPro" id="IPR005263">
    <property type="entry name" value="DapA"/>
</dbReference>
<accession>A0A1G9JQ57</accession>
<comment type="pathway">
    <text evidence="2 12">Amino-acid biosynthesis; L-lysine biosynthesis via DAP pathway; (S)-tetrahydrodipicolinate from L-aspartate: step 3/4.</text>
</comment>
<protein>
    <recommendedName>
        <fullName evidence="4 12">4-hydroxy-tetrahydrodipicolinate synthase</fullName>
        <shortName evidence="12">HTPA synthase</shortName>
        <ecNumber evidence="4 12">4.3.3.7</ecNumber>
    </recommendedName>
</protein>
<comment type="caution">
    <text evidence="12">Was originally thought to be a dihydrodipicolinate synthase (DHDPS), catalyzing the condensation of (S)-aspartate-beta-semialdehyde [(S)-ASA] and pyruvate to dihydrodipicolinate (DHDP). However, it was shown in E.coli that the product of the enzymatic reaction is not dihydrodipicolinate but in fact (4S)-4-hydroxy-2,3,4,5-tetrahydro-(2S)-dipicolinic acid (HTPA), and that the consecutive dehydration reaction leading to DHDP is not spontaneous but catalyzed by DapB.</text>
</comment>
<dbReference type="GO" id="GO:0019877">
    <property type="term" value="P:diaminopimelate biosynthetic process"/>
    <property type="evidence" value="ECO:0007669"/>
    <property type="project" value="UniProtKB-UniRule"/>
</dbReference>
<proteinExistence type="inferred from homology"/>
<evidence type="ECO:0000256" key="12">
    <source>
        <dbReference type="HAMAP-Rule" id="MF_00418"/>
    </source>
</evidence>
<dbReference type="PROSITE" id="PS00665">
    <property type="entry name" value="DHDPS_1"/>
    <property type="match status" value="1"/>
</dbReference>
<dbReference type="GO" id="GO:0005829">
    <property type="term" value="C:cytosol"/>
    <property type="evidence" value="ECO:0007669"/>
    <property type="project" value="TreeGrafter"/>
</dbReference>
<dbReference type="Gene3D" id="3.20.20.70">
    <property type="entry name" value="Aldolase class I"/>
    <property type="match status" value="1"/>
</dbReference>